<name>A0A2C6AWN7_FUSNP</name>
<evidence type="ECO:0000313" key="1">
    <source>
        <dbReference type="EMBL" id="PHH96353.1"/>
    </source>
</evidence>
<evidence type="ECO:0000313" key="2">
    <source>
        <dbReference type="Proteomes" id="UP000225199"/>
    </source>
</evidence>
<gene>
    <name evidence="1" type="ORF">CA840_02670</name>
</gene>
<sequence length="56" mass="6461">MKKTLLIILGIFLLNACMANDYYYISPTGEKRKIPRSNPSVKIQENEVINKVSIYQ</sequence>
<proteinExistence type="predicted"/>
<dbReference type="EMBL" id="NIRJ01000001">
    <property type="protein sequence ID" value="PHH96353.1"/>
    <property type="molecule type" value="Genomic_DNA"/>
</dbReference>
<protein>
    <submittedName>
        <fullName evidence="1">Thioredoxinprotein</fullName>
    </submittedName>
</protein>
<comment type="caution">
    <text evidence="1">The sequence shown here is derived from an EMBL/GenBank/DDBJ whole genome shotgun (WGS) entry which is preliminary data.</text>
</comment>
<dbReference type="Proteomes" id="UP000225199">
    <property type="component" value="Unassembled WGS sequence"/>
</dbReference>
<reference evidence="1 2" key="1">
    <citation type="submission" date="2017-06" db="EMBL/GenBank/DDBJ databases">
        <title>Draft genome sequence of Fusobacterium nucleatum subsp. polymorphum KCOM 1002 (=ChDC F175).</title>
        <authorList>
            <person name="Kook J.-K."/>
            <person name="Park S.-N."/>
            <person name="Lim Y.K."/>
            <person name="Roh H."/>
        </authorList>
    </citation>
    <scope>NUCLEOTIDE SEQUENCE [LARGE SCALE GENOMIC DNA]</scope>
    <source>
        <strain evidence="2">KCOM 1002 (ChDC F175)</strain>
    </source>
</reference>
<accession>A0A2C6AWN7</accession>
<dbReference type="AlphaFoldDB" id="A0A2C6AWN7"/>
<dbReference type="RefSeq" id="WP_098978413.1">
    <property type="nucleotide sequence ID" value="NZ_NIRJ01000001.1"/>
</dbReference>
<organism evidence="1 2">
    <name type="scientific">Fusobacterium nucleatum subsp. polymorphum</name>
    <name type="common">Fusobacterium polymorphum</name>
    <dbReference type="NCBI Taxonomy" id="76857"/>
    <lineage>
        <taxon>Bacteria</taxon>
        <taxon>Fusobacteriati</taxon>
        <taxon>Fusobacteriota</taxon>
        <taxon>Fusobacteriia</taxon>
        <taxon>Fusobacteriales</taxon>
        <taxon>Fusobacteriaceae</taxon>
        <taxon>Fusobacterium</taxon>
    </lineage>
</organism>